<reference evidence="1 2" key="1">
    <citation type="submission" date="2017-06" db="EMBL/GenBank/DDBJ databases">
        <title>Origin of plasmid-mediated fosfomycin resistance gene fosA3.</title>
        <authorList>
            <person name="Ito R."/>
            <person name="Pacey M.P."/>
            <person name="Doi Y."/>
        </authorList>
    </citation>
    <scope>NUCLEOTIDE SEQUENCE [LARGE SCALE GENOMIC DNA]</scope>
    <source>
        <strain evidence="1 2">YDC799</strain>
    </source>
</reference>
<organism evidence="1 2">
    <name type="scientific">Kluyvera genomosp. 3</name>
    <dbReference type="NCBI Taxonomy" id="2774055"/>
    <lineage>
        <taxon>Bacteria</taxon>
        <taxon>Pseudomonadati</taxon>
        <taxon>Pseudomonadota</taxon>
        <taxon>Gammaproteobacteria</taxon>
        <taxon>Enterobacterales</taxon>
        <taxon>Enterobacteriaceae</taxon>
        <taxon>Kluyvera</taxon>
    </lineage>
</organism>
<evidence type="ECO:0000313" key="2">
    <source>
        <dbReference type="Proteomes" id="UP000197098"/>
    </source>
</evidence>
<accession>A0A248KK07</accession>
<dbReference type="AlphaFoldDB" id="A0A248KK07"/>
<protein>
    <submittedName>
        <fullName evidence="1">Uncharacterized protein</fullName>
    </submittedName>
</protein>
<name>A0A248KK07_9ENTR</name>
<dbReference type="Proteomes" id="UP000197098">
    <property type="component" value="Chromosome"/>
</dbReference>
<sequence length="222" mass="25313">MSEVMVSEGIIESYWLLQDYWTRVRFAYQTQNGGWSDIDVVAYNPETKHLVIAESKVRGPKKAIYAYTETTQEKYGSLLDYDGNNYFSFLANLPIICADGVLFKNFSRMVDRLTVQLVSNYVIDQDISAKAKATVLKRVKGILPKMQCEIDIMLDSTMAIMVQVIELENEMTKGRRYGNAMLDIAREINRYAHPDIKYAGRGGKEELKAQMISPLIDALTRN</sequence>
<evidence type="ECO:0000313" key="1">
    <source>
        <dbReference type="EMBL" id="ASG64145.1"/>
    </source>
</evidence>
<proteinExistence type="predicted"/>
<gene>
    <name evidence="1" type="ORF">CEW81_20800</name>
</gene>
<dbReference type="EMBL" id="CP022114">
    <property type="protein sequence ID" value="ASG64145.1"/>
    <property type="molecule type" value="Genomic_DNA"/>
</dbReference>